<organism evidence="1 2">
    <name type="scientific">Candidatus Endonucleibacter bathymodioli</name>
    <dbReference type="NCBI Taxonomy" id="539814"/>
    <lineage>
        <taxon>Bacteria</taxon>
        <taxon>Pseudomonadati</taxon>
        <taxon>Pseudomonadota</taxon>
        <taxon>Gammaproteobacteria</taxon>
        <taxon>Oceanospirillales</taxon>
        <taxon>Endozoicomonadaceae</taxon>
        <taxon>Candidatus Endonucleibacter</taxon>
    </lineage>
</organism>
<protein>
    <submittedName>
        <fullName evidence="1">DUF3301 domain-containing protein</fullName>
    </submittedName>
</protein>
<dbReference type="InterPro" id="IPR021732">
    <property type="entry name" value="DUF3301"/>
</dbReference>
<name>A0AA90NY35_9GAMM</name>
<reference evidence="1 2" key="1">
    <citation type="journal article" date="2023" name="bioRxiv">
        <title>An intranuclear bacterial parasite of deep-sea mussels expresses apoptosis inhibitors acquired from its host.</title>
        <authorList>
            <person name="Gonzalez Porras M.A."/>
            <person name="Assie A."/>
            <person name="Tietjen M."/>
            <person name="Violette M."/>
            <person name="Kleiner M."/>
            <person name="Gruber-Vodicka H."/>
            <person name="Dubilier N."/>
            <person name="Leisch N."/>
        </authorList>
    </citation>
    <scope>NUCLEOTIDE SEQUENCE [LARGE SCALE GENOMIC DNA]</scope>
    <source>
        <strain evidence="1">IAP13</strain>
    </source>
</reference>
<gene>
    <name evidence="1" type="ORF">QS748_06835</name>
</gene>
<evidence type="ECO:0000313" key="1">
    <source>
        <dbReference type="EMBL" id="MDP0588906.1"/>
    </source>
</evidence>
<dbReference type="Pfam" id="PF11743">
    <property type="entry name" value="DUF3301"/>
    <property type="match status" value="1"/>
</dbReference>
<sequence>MNIFFLLSVSCGACIYWFYTSKARETAISCCRKTCDEMNCLFLDGSVVRYSTKIRRGPTGQLSLLRSYIFEYTPAGHDRRKGDIKLLGCRLLFMAIDDPSQTESSRTHSLILSSSFTKNFDDAANELKRSDYLD</sequence>
<dbReference type="EMBL" id="JASXSV010000008">
    <property type="protein sequence ID" value="MDP0588906.1"/>
    <property type="molecule type" value="Genomic_DNA"/>
</dbReference>
<evidence type="ECO:0000313" key="2">
    <source>
        <dbReference type="Proteomes" id="UP001178148"/>
    </source>
</evidence>
<accession>A0AA90NY35</accession>
<dbReference type="AlphaFoldDB" id="A0AA90NY35"/>
<keyword evidence="2" id="KW-1185">Reference proteome</keyword>
<comment type="caution">
    <text evidence="1">The sequence shown here is derived from an EMBL/GenBank/DDBJ whole genome shotgun (WGS) entry which is preliminary data.</text>
</comment>
<dbReference type="Proteomes" id="UP001178148">
    <property type="component" value="Unassembled WGS sequence"/>
</dbReference>
<proteinExistence type="predicted"/>